<organism evidence="1 2">
    <name type="scientific">Colletotrichum sojae</name>
    <dbReference type="NCBI Taxonomy" id="2175907"/>
    <lineage>
        <taxon>Eukaryota</taxon>
        <taxon>Fungi</taxon>
        <taxon>Dikarya</taxon>
        <taxon>Ascomycota</taxon>
        <taxon>Pezizomycotina</taxon>
        <taxon>Sordariomycetes</taxon>
        <taxon>Hypocreomycetidae</taxon>
        <taxon>Glomerellales</taxon>
        <taxon>Glomerellaceae</taxon>
        <taxon>Colletotrichum</taxon>
        <taxon>Colletotrichum orchidearum species complex</taxon>
    </lineage>
</organism>
<comment type="caution">
    <text evidence="1">The sequence shown here is derived from an EMBL/GenBank/DDBJ whole genome shotgun (WGS) entry which is preliminary data.</text>
</comment>
<evidence type="ECO:0000313" key="1">
    <source>
        <dbReference type="EMBL" id="KAF6789322.1"/>
    </source>
</evidence>
<accession>A0A8H6INY0</accession>
<evidence type="ECO:0000313" key="2">
    <source>
        <dbReference type="Proteomes" id="UP000652219"/>
    </source>
</evidence>
<reference evidence="1 2" key="1">
    <citation type="journal article" date="2020" name="Phytopathology">
        <title>Genome Sequence Resources of Colletotrichum truncatum, C. plurivorum, C. musicola, and C. sojae: Four Species Pathogenic to Soybean (Glycine max).</title>
        <authorList>
            <person name="Rogerio F."/>
            <person name="Boufleur T.R."/>
            <person name="Ciampi-Guillardi M."/>
            <person name="Sukno S.A."/>
            <person name="Thon M.R."/>
            <person name="Massola Junior N.S."/>
            <person name="Baroncelli R."/>
        </authorList>
    </citation>
    <scope>NUCLEOTIDE SEQUENCE [LARGE SCALE GENOMIC DNA]</scope>
    <source>
        <strain evidence="1 2">LFN0009</strain>
    </source>
</reference>
<gene>
    <name evidence="1" type="ORF">CSOJ01_14837</name>
</gene>
<name>A0A8H6INY0_9PEZI</name>
<dbReference type="Proteomes" id="UP000652219">
    <property type="component" value="Unassembled WGS sequence"/>
</dbReference>
<dbReference type="AlphaFoldDB" id="A0A8H6INY0"/>
<keyword evidence="2" id="KW-1185">Reference proteome</keyword>
<sequence length="166" mass="17732">MRRRASEAHGFGVQCAADVGHDNSGTRCALSLPPSSFPSFLVVSGKGKAPVLAWPGLAWPSAWRMLKNAERGKPWATYAYCGTLGTPERSLAGAALAGSDCRYGARKHGSARVAAGAPLFPVVWLVVRGGHWPEMGCNAWPEWASPRGERLGSADSRHEYESVVTQ</sequence>
<proteinExistence type="predicted"/>
<protein>
    <submittedName>
        <fullName evidence="1">Uncharacterized protein</fullName>
    </submittedName>
</protein>
<dbReference type="EMBL" id="WIGN01000539">
    <property type="protein sequence ID" value="KAF6789322.1"/>
    <property type="molecule type" value="Genomic_DNA"/>
</dbReference>